<evidence type="ECO:0000313" key="2">
    <source>
        <dbReference type="Proteomes" id="UP000248480"/>
    </source>
</evidence>
<dbReference type="InParanoid" id="A0A2Y9G5V5"/>
<organism evidence="2 3">
    <name type="scientific">Trichechus manatus latirostris</name>
    <name type="common">Florida manatee</name>
    <dbReference type="NCBI Taxonomy" id="127582"/>
    <lineage>
        <taxon>Eukaryota</taxon>
        <taxon>Metazoa</taxon>
        <taxon>Chordata</taxon>
        <taxon>Craniata</taxon>
        <taxon>Vertebrata</taxon>
        <taxon>Euteleostomi</taxon>
        <taxon>Mammalia</taxon>
        <taxon>Eutheria</taxon>
        <taxon>Afrotheria</taxon>
        <taxon>Sirenia</taxon>
        <taxon>Trichechidae</taxon>
        <taxon>Trichechus</taxon>
    </lineage>
</organism>
<feature type="compositionally biased region" description="Basic and acidic residues" evidence="1">
    <location>
        <begin position="297"/>
        <end position="319"/>
    </location>
</feature>
<dbReference type="RefSeq" id="XP_012415555.1">
    <property type="nucleotide sequence ID" value="XM_012560101.1"/>
</dbReference>
<reference evidence="3" key="1">
    <citation type="submission" date="2025-08" db="UniProtKB">
        <authorList>
            <consortium name="RefSeq"/>
        </authorList>
    </citation>
    <scope>IDENTIFICATION</scope>
</reference>
<dbReference type="GeneID" id="105757038"/>
<proteinExistence type="predicted"/>
<evidence type="ECO:0000313" key="3">
    <source>
        <dbReference type="RefSeq" id="XP_012415555.1"/>
    </source>
</evidence>
<feature type="compositionally biased region" description="Low complexity" evidence="1">
    <location>
        <begin position="36"/>
        <end position="48"/>
    </location>
</feature>
<dbReference type="KEGG" id="tmu:105757038"/>
<feature type="region of interest" description="Disordered" evidence="1">
    <location>
        <begin position="200"/>
        <end position="319"/>
    </location>
</feature>
<accession>A0A2Y9G5V5</accession>
<name>A0A2Y9G5V5_TRIMA</name>
<sequence>MEGEGARGCSAAGHQPCAAPGPPPRPSPHGHHHLPRPAASSLVLLAPARRPPQRTSYRAPRPLPGRLGGGVSGPAGVVGGTQIPSPTSGRCAGPGLHSTPAPYRSRALTPAAPGPAEACPTDPPASLGPASVPASILGYSPGSPSTGHLPSVRSARPEAKATPLLLRGSPGGLGWGLRGLRPRAGAAAGLGLAPGLGPRAQAGAGRCVRAGQATRAGGREEPRLAPRTLQFSAPRQMALSCHRRPTQAAGSAARLPGERAPRPCGPSVETRPELRREGGPPGWPSQRLPSAAKARPIRKDSEWADREIQARPDLETPVP</sequence>
<feature type="region of interest" description="Disordered" evidence="1">
    <location>
        <begin position="1"/>
        <end position="169"/>
    </location>
</feature>
<dbReference type="Proteomes" id="UP000248480">
    <property type="component" value="Unplaced"/>
</dbReference>
<gene>
    <name evidence="3" type="primary">LOC105757038</name>
</gene>
<dbReference type="AlphaFoldDB" id="A0A2Y9G5V5"/>
<keyword evidence="2" id="KW-1185">Reference proteome</keyword>
<feature type="compositionally biased region" description="Gly residues" evidence="1">
    <location>
        <begin position="66"/>
        <end position="79"/>
    </location>
</feature>
<protein>
    <submittedName>
        <fullName evidence="3">Skin secretory protein xP2</fullName>
    </submittedName>
</protein>
<evidence type="ECO:0000256" key="1">
    <source>
        <dbReference type="SAM" id="MobiDB-lite"/>
    </source>
</evidence>